<dbReference type="AlphaFoldDB" id="A0AAU7KCZ2"/>
<keyword evidence="2" id="KW-0472">Membrane</keyword>
<evidence type="ECO:0000259" key="3">
    <source>
        <dbReference type="Pfam" id="PF05433"/>
    </source>
</evidence>
<feature type="domain" description="Glycine zipper 2TM" evidence="3">
    <location>
        <begin position="73"/>
        <end position="114"/>
    </location>
</feature>
<organism evidence="4">
    <name type="scientific">Halomonas sp. RT37</name>
    <dbReference type="NCBI Taxonomy" id="2950872"/>
    <lineage>
        <taxon>Bacteria</taxon>
        <taxon>Pseudomonadati</taxon>
        <taxon>Pseudomonadota</taxon>
        <taxon>Gammaproteobacteria</taxon>
        <taxon>Oceanospirillales</taxon>
        <taxon>Halomonadaceae</taxon>
        <taxon>Halomonas</taxon>
    </lineage>
</organism>
<evidence type="ECO:0000256" key="1">
    <source>
        <dbReference type="ARBA" id="ARBA00004370"/>
    </source>
</evidence>
<dbReference type="PANTHER" id="PTHR35603">
    <property type="match status" value="1"/>
</dbReference>
<gene>
    <name evidence="4" type="ORF">NFG58_13035</name>
</gene>
<comment type="subcellular location">
    <subcellularLocation>
        <location evidence="1">Membrane</location>
    </subcellularLocation>
</comment>
<dbReference type="Pfam" id="PF05433">
    <property type="entry name" value="Rick_17kDa_Anti"/>
    <property type="match status" value="1"/>
</dbReference>
<dbReference type="EMBL" id="CP098827">
    <property type="protein sequence ID" value="XBO69551.1"/>
    <property type="molecule type" value="Genomic_DNA"/>
</dbReference>
<sequence length="186" mass="19557">MSKSIIVGSTLAVFGLGGLAFGAWQVQQAPQGPQFADITAVTPVTETVSTPREVCENVQVTRQAPTRDPHSILGSAAGAVVGGLVGNQIGGGSGRKIATVAGAIGGGFAGREVQRRVEAGQTYTTTEQRCHTVNDTREKTLGYDVAWEYDGVRQVARLEQAPDGERVLIEQGQPQWDVVRGAPDKS</sequence>
<evidence type="ECO:0000256" key="2">
    <source>
        <dbReference type="ARBA" id="ARBA00023136"/>
    </source>
</evidence>
<dbReference type="GO" id="GO:0019867">
    <property type="term" value="C:outer membrane"/>
    <property type="evidence" value="ECO:0007669"/>
    <property type="project" value="InterPro"/>
</dbReference>
<dbReference type="PANTHER" id="PTHR35603:SF2">
    <property type="entry name" value="OUTER MEMBRANE LIPOPROTEIN"/>
    <property type="match status" value="1"/>
</dbReference>
<dbReference type="InterPro" id="IPR051407">
    <property type="entry name" value="Bact_OM_lipoprot/Surf_antigen"/>
</dbReference>
<name>A0AAU7KCZ2_9GAMM</name>
<dbReference type="RefSeq" id="WP_045995242.1">
    <property type="nucleotide sequence ID" value="NZ_CP098827.1"/>
</dbReference>
<reference evidence="4" key="1">
    <citation type="submission" date="2022-06" db="EMBL/GenBank/DDBJ databases">
        <title>A novel DMS-producing enzyme.</title>
        <authorList>
            <person name="Zhang Y."/>
        </authorList>
    </citation>
    <scope>NUCLEOTIDE SEQUENCE</scope>
    <source>
        <strain evidence="4">RT37</strain>
    </source>
</reference>
<evidence type="ECO:0000313" key="4">
    <source>
        <dbReference type="EMBL" id="XBO69551.1"/>
    </source>
</evidence>
<dbReference type="NCBIfam" id="NF008437">
    <property type="entry name" value="PRK11280.1"/>
    <property type="match status" value="1"/>
</dbReference>
<proteinExistence type="predicted"/>
<protein>
    <submittedName>
        <fullName evidence="4">Glycine zipper 2TM domain-containing protein</fullName>
    </submittedName>
</protein>
<accession>A0AAU7KCZ2</accession>
<dbReference type="InterPro" id="IPR008816">
    <property type="entry name" value="Gly_zipper_2TM_dom"/>
</dbReference>